<protein>
    <submittedName>
        <fullName evidence="6">ABC transporter substrate-binding protein</fullName>
    </submittedName>
</protein>
<dbReference type="GO" id="GO:0043190">
    <property type="term" value="C:ATP-binding cassette (ABC) transporter complex"/>
    <property type="evidence" value="ECO:0007669"/>
    <property type="project" value="InterPro"/>
</dbReference>
<proteinExistence type="inferred from homology"/>
<evidence type="ECO:0000256" key="1">
    <source>
        <dbReference type="ARBA" id="ARBA00004193"/>
    </source>
</evidence>
<dbReference type="GO" id="GO:0042597">
    <property type="term" value="C:periplasmic space"/>
    <property type="evidence" value="ECO:0007669"/>
    <property type="project" value="UniProtKB-ARBA"/>
</dbReference>
<comment type="subcellular location">
    <subcellularLocation>
        <location evidence="1">Cell membrane</location>
        <topology evidence="1">Lipid-anchor</topology>
    </subcellularLocation>
</comment>
<feature type="domain" description="Solute-binding protein family 5" evidence="5">
    <location>
        <begin position="109"/>
        <end position="473"/>
    </location>
</feature>
<dbReference type="SUPFAM" id="SSF53850">
    <property type="entry name" value="Periplasmic binding protein-like II"/>
    <property type="match status" value="1"/>
</dbReference>
<dbReference type="GO" id="GO:0015833">
    <property type="term" value="P:peptide transport"/>
    <property type="evidence" value="ECO:0007669"/>
    <property type="project" value="TreeGrafter"/>
</dbReference>
<dbReference type="OrthoDB" id="5240629at2"/>
<comment type="caution">
    <text evidence="6">The sequence shown here is derived from an EMBL/GenBank/DDBJ whole genome shotgun (WGS) entry which is preliminary data.</text>
</comment>
<dbReference type="AlphaFoldDB" id="A0A5S4F2J7"/>
<dbReference type="InterPro" id="IPR000914">
    <property type="entry name" value="SBP_5_dom"/>
</dbReference>
<dbReference type="EMBL" id="VCKY01000200">
    <property type="protein sequence ID" value="TMR10211.1"/>
    <property type="molecule type" value="Genomic_DNA"/>
</dbReference>
<evidence type="ECO:0000256" key="3">
    <source>
        <dbReference type="ARBA" id="ARBA00022729"/>
    </source>
</evidence>
<keyword evidence="3 4" id="KW-0732">Signal</keyword>
<feature type="signal peptide" evidence="4">
    <location>
        <begin position="1"/>
        <end position="47"/>
    </location>
</feature>
<name>A0A5S4F2J7_9ACTN</name>
<gene>
    <name evidence="6" type="ORF">ETD86_40530</name>
</gene>
<comment type="similarity">
    <text evidence="2">Belongs to the bacterial solute-binding protein 5 family.</text>
</comment>
<dbReference type="Gene3D" id="3.90.76.10">
    <property type="entry name" value="Dipeptide-binding Protein, Domain 1"/>
    <property type="match status" value="1"/>
</dbReference>
<dbReference type="Gene3D" id="3.40.190.10">
    <property type="entry name" value="Periplasmic binding protein-like II"/>
    <property type="match status" value="1"/>
</dbReference>
<dbReference type="PROSITE" id="PS01040">
    <property type="entry name" value="SBP_BACTERIAL_5"/>
    <property type="match status" value="1"/>
</dbReference>
<feature type="chain" id="PRO_5024383497" evidence="4">
    <location>
        <begin position="48"/>
        <end position="554"/>
    </location>
</feature>
<dbReference type="PANTHER" id="PTHR30290">
    <property type="entry name" value="PERIPLASMIC BINDING COMPONENT OF ABC TRANSPORTER"/>
    <property type="match status" value="1"/>
</dbReference>
<dbReference type="GO" id="GO:1904680">
    <property type="term" value="F:peptide transmembrane transporter activity"/>
    <property type="evidence" value="ECO:0007669"/>
    <property type="project" value="TreeGrafter"/>
</dbReference>
<dbReference type="Proteomes" id="UP000309128">
    <property type="component" value="Unassembled WGS sequence"/>
</dbReference>
<organism evidence="6 7">
    <name type="scientific">Nonomuraea turkmeniaca</name>
    <dbReference type="NCBI Taxonomy" id="103838"/>
    <lineage>
        <taxon>Bacteria</taxon>
        <taxon>Bacillati</taxon>
        <taxon>Actinomycetota</taxon>
        <taxon>Actinomycetes</taxon>
        <taxon>Streptosporangiales</taxon>
        <taxon>Streptosporangiaceae</taxon>
        <taxon>Nonomuraea</taxon>
    </lineage>
</organism>
<sequence length="554" mass="58419">MSCVVYSLLTFSNGGSMTPSPRLVAALAVLPLALAACGGGGSSSAPAAPPSIADASADERPVKGGGTLNVALSADPDALDPSISTTLVGREVFVNMCEKLYDIDAQSTLIPQLASALPEISGDGKEVTVKLREGVKFNDGTAFDAEAVKKSLDRHRTWEKSARQADLAAVSKVTVVDPTTVKLTLTRAFTPLTAQLADRAGMIMSPKALDAGNDTFGANPVCVGPFTFTSRTSGSEIVLDKAPDYYDAAKVKLDKLVYKIIVDPNVRAANLKSGDVQVGDNLATTTVKGVQSDPNLTVVSGGGLGYYGITINTGNANGSTEKPGTVDTALAKSPQLREAFELALDRDVINKTVYNGLHEADCFPVPLDSPYRAKDLRCPKRDLARAKQLVQESGVPTPVPVTLTSPNDATNVRLAQVIQQMTKEAGFNVSVQTAEFVSTLEQGKSGKFDVVLNGWSGRVDPDGNLTNLITTRGSNNYSGMSDPGIDEPIAQAAAESDPAKRAELYAATMKKAAELRGVLYLYHNKYYLGMSKKVAGVQYFKDGLPRFVTAGFAA</sequence>
<dbReference type="Gene3D" id="3.10.105.10">
    <property type="entry name" value="Dipeptide-binding Protein, Domain 3"/>
    <property type="match status" value="1"/>
</dbReference>
<dbReference type="InterPro" id="IPR030678">
    <property type="entry name" value="Peptide/Ni-bd"/>
</dbReference>
<dbReference type="PIRSF" id="PIRSF002741">
    <property type="entry name" value="MppA"/>
    <property type="match status" value="1"/>
</dbReference>
<accession>A0A5S4F2J7</accession>
<reference evidence="6 7" key="1">
    <citation type="submission" date="2019-05" db="EMBL/GenBank/DDBJ databases">
        <title>Draft genome sequence of Nonomuraea turkmeniaca DSM 43926.</title>
        <authorList>
            <person name="Saricaoglu S."/>
            <person name="Isik K."/>
        </authorList>
    </citation>
    <scope>NUCLEOTIDE SEQUENCE [LARGE SCALE GENOMIC DNA]</scope>
    <source>
        <strain evidence="6 7">DSM 43926</strain>
    </source>
</reference>
<evidence type="ECO:0000259" key="5">
    <source>
        <dbReference type="Pfam" id="PF00496"/>
    </source>
</evidence>
<evidence type="ECO:0000313" key="7">
    <source>
        <dbReference type="Proteomes" id="UP000309128"/>
    </source>
</evidence>
<evidence type="ECO:0000313" key="6">
    <source>
        <dbReference type="EMBL" id="TMR10211.1"/>
    </source>
</evidence>
<dbReference type="InterPro" id="IPR039424">
    <property type="entry name" value="SBP_5"/>
</dbReference>
<dbReference type="Pfam" id="PF00496">
    <property type="entry name" value="SBP_bac_5"/>
    <property type="match status" value="1"/>
</dbReference>
<evidence type="ECO:0000256" key="2">
    <source>
        <dbReference type="ARBA" id="ARBA00005695"/>
    </source>
</evidence>
<keyword evidence="7" id="KW-1185">Reference proteome</keyword>
<dbReference type="InterPro" id="IPR023765">
    <property type="entry name" value="SBP_5_CS"/>
</dbReference>
<evidence type="ECO:0000256" key="4">
    <source>
        <dbReference type="SAM" id="SignalP"/>
    </source>
</evidence>
<dbReference type="PANTHER" id="PTHR30290:SF38">
    <property type="entry name" value="D,D-DIPEPTIDE-BINDING PERIPLASMIC PROTEIN DDPA-RELATED"/>
    <property type="match status" value="1"/>
</dbReference>